<feature type="transmembrane region" description="Helical" evidence="1">
    <location>
        <begin position="188"/>
        <end position="205"/>
    </location>
</feature>
<protein>
    <submittedName>
        <fullName evidence="3">Glycosyltransferase family 39 protein</fullName>
        <ecNumber evidence="3">2.4.-.-</ecNumber>
    </submittedName>
</protein>
<dbReference type="EC" id="2.4.-.-" evidence="3"/>
<evidence type="ECO:0000313" key="4">
    <source>
        <dbReference type="Proteomes" id="UP001370348"/>
    </source>
</evidence>
<keyword evidence="1" id="KW-0812">Transmembrane</keyword>
<sequence length="657" mass="71500">MGHALRRWLLDVRFVRLLRLSSVVFLVPLVVYLAVYLWAGEAFQPSPDGYYSWLFARSLVFDGDFDFTNDYALCGDEFDIGIVHATGRPDNPFYVGPAVFWTPWLLVLRAGWTVFLGAQAAERASCGGWMTVLGLLTGPLAGALVVWLSYATARMVVSKRAAAACALLFAFTSPLFGYSTTIAQYSHVYLTLCVAVLVYVSFRAVSSQPWARGGRAWGLVAATLAVAVLHRLPAVLYAAIPAAAVVILLWRRARSRGWAAGSVVLGTASGIGLTFGLYVYLYGSMFVTPQGSYYVHLSQPNPFLLLFGVQGGFFFWMPAAWLAVAGAVLALVGKRPRAVDPQPGAPAAEAPPAAEVPPVLGAPELRIVALGCLAAAAAEVYVSSSVLDWSGRFSLGARRLLPLTPIVVLFAALVVERLVRSIPRRAFDGGAAIGIGLTLINNVPATTRIPYRYQDLTQEQLYGACSPFRPLWAWADRHIGDVALLPAQLYFRYRYGLPPAGYRAAIVRRYQKELRNLQDQTAEFRFGNAWMRETSTGFVYAEDGARMTGDEARVVFAAEWPSATHVAVLAKTNEPVELRIERGPAGAHPPFFTATLAPTREPVWIELPVSGAALRSGLNEWIFRKQGTADLVLVAIKPDDHALPKPAGNASTQPRRN</sequence>
<evidence type="ECO:0000259" key="2">
    <source>
        <dbReference type="Pfam" id="PF13231"/>
    </source>
</evidence>
<keyword evidence="1" id="KW-1133">Transmembrane helix</keyword>
<keyword evidence="3" id="KW-0808">Transferase</keyword>
<feature type="domain" description="Glycosyltransferase RgtA/B/C/D-like" evidence="2">
    <location>
        <begin position="140"/>
        <end position="259"/>
    </location>
</feature>
<keyword evidence="3" id="KW-0328">Glycosyltransferase</keyword>
<feature type="transmembrane region" description="Helical" evidence="1">
    <location>
        <begin position="20"/>
        <end position="39"/>
    </location>
</feature>
<feature type="transmembrane region" description="Helical" evidence="1">
    <location>
        <begin position="217"/>
        <end position="250"/>
    </location>
</feature>
<feature type="transmembrane region" description="Helical" evidence="1">
    <location>
        <begin position="262"/>
        <end position="283"/>
    </location>
</feature>
<feature type="transmembrane region" description="Helical" evidence="1">
    <location>
        <begin position="98"/>
        <end position="117"/>
    </location>
</feature>
<keyword evidence="4" id="KW-1185">Reference proteome</keyword>
<feature type="transmembrane region" description="Helical" evidence="1">
    <location>
        <begin position="399"/>
        <end position="419"/>
    </location>
</feature>
<dbReference type="RefSeq" id="WP_394827605.1">
    <property type="nucleotide sequence ID" value="NZ_CP089984.1"/>
</dbReference>
<evidence type="ECO:0000256" key="1">
    <source>
        <dbReference type="SAM" id="Phobius"/>
    </source>
</evidence>
<feature type="transmembrane region" description="Helical" evidence="1">
    <location>
        <begin position="161"/>
        <end position="181"/>
    </location>
</feature>
<dbReference type="InterPro" id="IPR038731">
    <property type="entry name" value="RgtA/B/C-like"/>
</dbReference>
<reference evidence="3 4" key="1">
    <citation type="submission" date="2021-12" db="EMBL/GenBank/DDBJ databases">
        <title>Discovery of the Pendulisporaceae a myxobacterial family with distinct sporulation behavior and unique specialized metabolism.</title>
        <authorList>
            <person name="Garcia R."/>
            <person name="Popoff A."/>
            <person name="Bader C.D."/>
            <person name="Loehr J."/>
            <person name="Walesch S."/>
            <person name="Walt C."/>
            <person name="Boldt J."/>
            <person name="Bunk B."/>
            <person name="Haeckl F.J.F.P.J."/>
            <person name="Gunesch A.P."/>
            <person name="Birkelbach J."/>
            <person name="Nuebel U."/>
            <person name="Pietschmann T."/>
            <person name="Bach T."/>
            <person name="Mueller R."/>
        </authorList>
    </citation>
    <scope>NUCLEOTIDE SEQUENCE [LARGE SCALE GENOMIC DNA]</scope>
    <source>
        <strain evidence="3 4">MSr11954</strain>
    </source>
</reference>
<dbReference type="Pfam" id="PF13231">
    <property type="entry name" value="PMT_2"/>
    <property type="match status" value="1"/>
</dbReference>
<gene>
    <name evidence="3" type="ORF">LZC94_11945</name>
</gene>
<dbReference type="EMBL" id="CP089984">
    <property type="protein sequence ID" value="WXB17963.1"/>
    <property type="molecule type" value="Genomic_DNA"/>
</dbReference>
<name>A0ABZ2M3Y3_9BACT</name>
<keyword evidence="1" id="KW-0472">Membrane</keyword>
<dbReference type="GO" id="GO:0016757">
    <property type="term" value="F:glycosyltransferase activity"/>
    <property type="evidence" value="ECO:0007669"/>
    <property type="project" value="UniProtKB-KW"/>
</dbReference>
<dbReference type="Proteomes" id="UP001370348">
    <property type="component" value="Chromosome"/>
</dbReference>
<organism evidence="3 4">
    <name type="scientific">Pendulispora albinea</name>
    <dbReference type="NCBI Taxonomy" id="2741071"/>
    <lineage>
        <taxon>Bacteria</taxon>
        <taxon>Pseudomonadati</taxon>
        <taxon>Myxococcota</taxon>
        <taxon>Myxococcia</taxon>
        <taxon>Myxococcales</taxon>
        <taxon>Sorangiineae</taxon>
        <taxon>Pendulisporaceae</taxon>
        <taxon>Pendulispora</taxon>
    </lineage>
</organism>
<proteinExistence type="predicted"/>
<accession>A0ABZ2M3Y3</accession>
<feature type="transmembrane region" description="Helical" evidence="1">
    <location>
        <begin position="129"/>
        <end position="149"/>
    </location>
</feature>
<feature type="transmembrane region" description="Helical" evidence="1">
    <location>
        <begin position="303"/>
        <end position="332"/>
    </location>
</feature>
<evidence type="ECO:0000313" key="3">
    <source>
        <dbReference type="EMBL" id="WXB17963.1"/>
    </source>
</evidence>